<dbReference type="GO" id="GO:0006024">
    <property type="term" value="P:glycosaminoglycan biosynthetic process"/>
    <property type="evidence" value="ECO:0007669"/>
    <property type="project" value="TreeGrafter"/>
</dbReference>
<comment type="catalytic activity">
    <reaction evidence="1">
        <text>UDP-alpha-D-glucose + 2 NAD(+) + H2O = UDP-alpha-D-glucuronate + 2 NADH + 3 H(+)</text>
        <dbReference type="Rhea" id="RHEA:23596"/>
        <dbReference type="ChEBI" id="CHEBI:15377"/>
        <dbReference type="ChEBI" id="CHEBI:15378"/>
        <dbReference type="ChEBI" id="CHEBI:57540"/>
        <dbReference type="ChEBI" id="CHEBI:57945"/>
        <dbReference type="ChEBI" id="CHEBI:58052"/>
        <dbReference type="ChEBI" id="CHEBI:58885"/>
        <dbReference type="EC" id="1.1.1.22"/>
    </reaction>
</comment>
<name>A0A835I029_9MAGN</name>
<proteinExistence type="predicted"/>
<accession>A0A835I029</accession>
<dbReference type="PANTHER" id="PTHR11374">
    <property type="entry name" value="UDP-GLUCOSE DEHYDROGENASE/UDP-MANNAC DEHYDROGENASE"/>
    <property type="match status" value="1"/>
</dbReference>
<dbReference type="PANTHER" id="PTHR11374:SF3">
    <property type="entry name" value="UDP-GLUCOSE 6-DEHYDROGENASE"/>
    <property type="match status" value="1"/>
</dbReference>
<dbReference type="GO" id="GO:0005634">
    <property type="term" value="C:nucleus"/>
    <property type="evidence" value="ECO:0007669"/>
    <property type="project" value="TreeGrafter"/>
</dbReference>
<gene>
    <name evidence="3" type="ORF">IFM89_036895</name>
</gene>
<dbReference type="EMBL" id="JADFTS010000005">
    <property type="protein sequence ID" value="KAF9607533.1"/>
    <property type="molecule type" value="Genomic_DNA"/>
</dbReference>
<feature type="domain" description="FAR1" evidence="2">
    <location>
        <begin position="178"/>
        <end position="225"/>
    </location>
</feature>
<evidence type="ECO:0000256" key="1">
    <source>
        <dbReference type="ARBA" id="ARBA00047473"/>
    </source>
</evidence>
<evidence type="ECO:0000259" key="2">
    <source>
        <dbReference type="Pfam" id="PF03101"/>
    </source>
</evidence>
<evidence type="ECO:0000313" key="4">
    <source>
        <dbReference type="Proteomes" id="UP000631114"/>
    </source>
</evidence>
<keyword evidence="4" id="KW-1185">Reference proteome</keyword>
<dbReference type="GO" id="GO:0003979">
    <property type="term" value="F:UDP-glucose 6-dehydrogenase activity"/>
    <property type="evidence" value="ECO:0007669"/>
    <property type="project" value="UniProtKB-EC"/>
</dbReference>
<organism evidence="3 4">
    <name type="scientific">Coptis chinensis</name>
    <dbReference type="NCBI Taxonomy" id="261450"/>
    <lineage>
        <taxon>Eukaryota</taxon>
        <taxon>Viridiplantae</taxon>
        <taxon>Streptophyta</taxon>
        <taxon>Embryophyta</taxon>
        <taxon>Tracheophyta</taxon>
        <taxon>Spermatophyta</taxon>
        <taxon>Magnoliopsida</taxon>
        <taxon>Ranunculales</taxon>
        <taxon>Ranunculaceae</taxon>
        <taxon>Coptidoideae</taxon>
        <taxon>Coptis</taxon>
    </lineage>
</organism>
<reference evidence="3 4" key="1">
    <citation type="submission" date="2020-10" db="EMBL/GenBank/DDBJ databases">
        <title>The Coptis chinensis genome and diversification of protoberbering-type alkaloids.</title>
        <authorList>
            <person name="Wang B."/>
            <person name="Shu S."/>
            <person name="Song C."/>
            <person name="Liu Y."/>
        </authorList>
    </citation>
    <scope>NUCLEOTIDE SEQUENCE [LARGE SCALE GENOMIC DNA]</scope>
    <source>
        <strain evidence="3">HL-2020</strain>
        <tissue evidence="3">Leaf</tissue>
    </source>
</reference>
<protein>
    <recommendedName>
        <fullName evidence="2">FAR1 domain-containing protein</fullName>
    </recommendedName>
</protein>
<dbReference type="InterPro" id="IPR028356">
    <property type="entry name" value="UDPglc_DH_euk"/>
</dbReference>
<sequence length="228" mass="25818">MCFQDSSICCLKDKVCIIHSITGISKGESSSSPEIPSIAWQGPKIPVDLTWTFGSAIDDLFAPIEFSLEARRPPCGQKAIQAPKSVYAHWVLEDRIITTNLSGLLNFQSLPPMPSWLERISSVNAMSTFCEATLEQMLREGYPNGLLEVDNYRKKVVKINDYRDRFEDANMFVQNKVFKQTILARGLTKHPRANTRTSCMARILFKVQQNGNWDVINFVEEHNHPPGK</sequence>
<evidence type="ECO:0000313" key="3">
    <source>
        <dbReference type="EMBL" id="KAF9607533.1"/>
    </source>
</evidence>
<comment type="caution">
    <text evidence="3">The sequence shown here is derived from an EMBL/GenBank/DDBJ whole genome shotgun (WGS) entry which is preliminary data.</text>
</comment>
<dbReference type="OrthoDB" id="5059218at2759"/>
<dbReference type="Proteomes" id="UP000631114">
    <property type="component" value="Unassembled WGS sequence"/>
</dbReference>
<dbReference type="AlphaFoldDB" id="A0A835I029"/>
<dbReference type="InterPro" id="IPR004330">
    <property type="entry name" value="FAR1_DNA_bnd_dom"/>
</dbReference>
<dbReference type="Pfam" id="PF03101">
    <property type="entry name" value="FAR1"/>
    <property type="match status" value="1"/>
</dbReference>